<organism evidence="1 2">
    <name type="scientific">Xanthomonas vesicatoria ATCC 35937</name>
    <dbReference type="NCBI Taxonomy" id="925775"/>
    <lineage>
        <taxon>Bacteria</taxon>
        <taxon>Pseudomonadati</taxon>
        <taxon>Pseudomonadota</taxon>
        <taxon>Gammaproteobacteria</taxon>
        <taxon>Lysobacterales</taxon>
        <taxon>Lysobacteraceae</taxon>
        <taxon>Xanthomonas</taxon>
    </lineage>
</organism>
<name>F0BJE3_9XANT</name>
<proteinExistence type="predicted"/>
<dbReference type="RefSeq" id="WP_005996975.1">
    <property type="nucleotide sequence ID" value="NZ_AEQV01000214.1"/>
</dbReference>
<dbReference type="SUPFAM" id="SSF53850">
    <property type="entry name" value="Periplasmic binding protein-like II"/>
    <property type="match status" value="1"/>
</dbReference>
<evidence type="ECO:0000313" key="2">
    <source>
        <dbReference type="Proteomes" id="UP000003299"/>
    </source>
</evidence>
<gene>
    <name evidence="1" type="ORF">XVE_4403</name>
</gene>
<protein>
    <submittedName>
        <fullName evidence="1">LysR family regulator</fullName>
    </submittedName>
</protein>
<accession>F0BJE3</accession>
<dbReference type="Gene3D" id="3.40.190.290">
    <property type="match status" value="1"/>
</dbReference>
<evidence type="ECO:0000313" key="1">
    <source>
        <dbReference type="EMBL" id="EGD07422.1"/>
    </source>
</evidence>
<dbReference type="Proteomes" id="UP000003299">
    <property type="component" value="Unassembled WGS sequence"/>
</dbReference>
<dbReference type="eggNOG" id="COG0583">
    <property type="taxonomic scope" value="Bacteria"/>
</dbReference>
<comment type="caution">
    <text evidence="1">The sequence shown here is derived from an EMBL/GenBank/DDBJ whole genome shotgun (WGS) entry which is preliminary data.</text>
</comment>
<sequence>MYEEGLASGELQTVLDAFAPPPAPVQIVYAANRLVPKRALAFMDFIAAAFAKIPQLTVSPHP</sequence>
<dbReference type="EMBL" id="AEQV01000214">
    <property type="protein sequence ID" value="EGD07422.1"/>
    <property type="molecule type" value="Genomic_DNA"/>
</dbReference>
<dbReference type="AlphaFoldDB" id="F0BJE3"/>
<reference evidence="1 2" key="1">
    <citation type="journal article" date="2011" name="BMC Genomics">
        <title>Comparative genomics reveals diversity among xanthomonads infecting tomato and pepper.</title>
        <authorList>
            <person name="Potnis N."/>
            <person name="Krasileva K."/>
            <person name="Chow V."/>
            <person name="Almeida N.F."/>
            <person name="Patil P.B."/>
            <person name="Ryan R.P."/>
            <person name="Sharlach M."/>
            <person name="Behlau F."/>
            <person name="Dow J.M."/>
            <person name="Momol M.T."/>
            <person name="White F.F."/>
            <person name="Preston J.F."/>
            <person name="Vinatzer B.A."/>
            <person name="Koebnik R."/>
            <person name="Setubal J.C."/>
            <person name="Norman D.J."/>
            <person name="Staskawicz B.J."/>
            <person name="Jones J.B."/>
        </authorList>
    </citation>
    <scope>NUCLEOTIDE SEQUENCE [LARGE SCALE GENOMIC DNA]</scope>
    <source>
        <strain evidence="1 2">ATCC 35937</strain>
    </source>
</reference>